<dbReference type="SUPFAM" id="SSF51621">
    <property type="entry name" value="Phosphoenolpyruvate/pyruvate domain"/>
    <property type="match status" value="1"/>
</dbReference>
<dbReference type="PANTHER" id="PTHR42905:SF5">
    <property type="entry name" value="CARBOXYVINYL-CARBOXYPHOSPHONATE PHOSPHORYLMUTASE, CHLOROPLASTIC"/>
    <property type="match status" value="1"/>
</dbReference>
<dbReference type="RefSeq" id="WP_141316582.1">
    <property type="nucleotide sequence ID" value="NZ_BJND01000172.1"/>
</dbReference>
<dbReference type="OrthoDB" id="9771433at2"/>
<dbReference type="InterPro" id="IPR039556">
    <property type="entry name" value="ICL/PEPM"/>
</dbReference>
<proteinExistence type="predicted"/>
<dbReference type="PANTHER" id="PTHR42905">
    <property type="entry name" value="PHOSPHOENOLPYRUVATE CARBOXYLASE"/>
    <property type="match status" value="1"/>
</dbReference>
<dbReference type="CDD" id="cd00377">
    <property type="entry name" value="ICL_PEPM"/>
    <property type="match status" value="1"/>
</dbReference>
<gene>
    <name evidence="1" type="ORF">SSP24_84310</name>
</gene>
<dbReference type="GO" id="GO:0016833">
    <property type="term" value="F:oxo-acid-lyase activity"/>
    <property type="evidence" value="ECO:0007669"/>
    <property type="project" value="UniProtKB-ARBA"/>
</dbReference>
<dbReference type="InterPro" id="IPR040442">
    <property type="entry name" value="Pyrv_kinase-like_dom_sf"/>
</dbReference>
<evidence type="ECO:0000313" key="1">
    <source>
        <dbReference type="EMBL" id="GEC10776.1"/>
    </source>
</evidence>
<dbReference type="InterPro" id="IPR015813">
    <property type="entry name" value="Pyrv/PenolPyrv_kinase-like_dom"/>
</dbReference>
<organism evidence="1 2">
    <name type="scientific">Streptomyces spinoverrucosus</name>
    <dbReference type="NCBI Taxonomy" id="284043"/>
    <lineage>
        <taxon>Bacteria</taxon>
        <taxon>Bacillati</taxon>
        <taxon>Actinomycetota</taxon>
        <taxon>Actinomycetes</taxon>
        <taxon>Kitasatosporales</taxon>
        <taxon>Streptomycetaceae</taxon>
        <taxon>Streptomyces</taxon>
    </lineage>
</organism>
<dbReference type="AlphaFoldDB" id="A0A4Y3W0G9"/>
<dbReference type="Pfam" id="PF13714">
    <property type="entry name" value="PEP_mutase"/>
    <property type="match status" value="1"/>
</dbReference>
<accession>A0A4Y3W0G9</accession>
<protein>
    <submittedName>
        <fullName evidence="1">Carboxyvinyl-carboxyphosphonate phosphorylmutase</fullName>
    </submittedName>
</protein>
<comment type="caution">
    <text evidence="1">The sequence shown here is derived from an EMBL/GenBank/DDBJ whole genome shotgun (WGS) entry which is preliminary data.</text>
</comment>
<evidence type="ECO:0000313" key="2">
    <source>
        <dbReference type="Proteomes" id="UP000317881"/>
    </source>
</evidence>
<reference evidence="1 2" key="1">
    <citation type="submission" date="2019-06" db="EMBL/GenBank/DDBJ databases">
        <title>Whole genome shotgun sequence of Streptomyces spinoverrucosus NBRC 14228.</title>
        <authorList>
            <person name="Hosoyama A."/>
            <person name="Uohara A."/>
            <person name="Ohji S."/>
            <person name="Ichikawa N."/>
        </authorList>
    </citation>
    <scope>NUCLEOTIDE SEQUENCE [LARGE SCALE GENOMIC DNA]</scope>
    <source>
        <strain evidence="1 2">NBRC 14228</strain>
    </source>
</reference>
<dbReference type="EMBL" id="BJND01000172">
    <property type="protein sequence ID" value="GEC10776.1"/>
    <property type="molecule type" value="Genomic_DNA"/>
</dbReference>
<keyword evidence="2" id="KW-1185">Reference proteome</keyword>
<name>A0A4Y3W0G9_9ACTN</name>
<sequence>MSTAVPAPLRDLIGVDGGLLLPGVANALTARIAEDLGFRAVYITGAGVANTFLGLPDIGLLSLTEMAAHVGAISDAVDVPVIVDADTGFGNAISVVRTVRLLEKAGACGIQLEDQVAPKRCGHFEGQKVIPSAEMRQKIRAATESRRSENTLIIARTDARAEHGLSEALDRAAAYAEAGADVLFIEGLRSRDELAEAGAALPGVPKLANMVEGGKTPLLAREDLLAMGYSILLYANAAMQGAIHGAQKVLAGLRDAGSLGPVLDDLTPWHERQRLVRRDDFNDLDKRYQAE</sequence>
<dbReference type="Gene3D" id="3.20.20.60">
    <property type="entry name" value="Phosphoenolpyruvate-binding domains"/>
    <property type="match status" value="1"/>
</dbReference>
<dbReference type="Proteomes" id="UP000317881">
    <property type="component" value="Unassembled WGS sequence"/>
</dbReference>